<dbReference type="PROSITE" id="PS50297">
    <property type="entry name" value="ANK_REP_REGION"/>
    <property type="match status" value="3"/>
</dbReference>
<dbReference type="EMBL" id="KQ090473">
    <property type="protein sequence ID" value="KMS95413.1"/>
    <property type="molecule type" value="Genomic_DNA"/>
</dbReference>
<feature type="transmembrane region" description="Helical" evidence="8">
    <location>
        <begin position="818"/>
        <end position="836"/>
    </location>
</feature>
<keyword evidence="2 8" id="KW-0812">Transmembrane</keyword>
<dbReference type="GO" id="GO:0005886">
    <property type="term" value="C:plasma membrane"/>
    <property type="evidence" value="ECO:0007669"/>
    <property type="project" value="TreeGrafter"/>
</dbReference>
<keyword evidence="6 8" id="KW-0472">Membrane</keyword>
<accession>A0A0J8B692</accession>
<dbReference type="PROSITE" id="PS50088">
    <property type="entry name" value="ANK_REPEAT"/>
    <property type="match status" value="3"/>
</dbReference>
<dbReference type="Pfam" id="PF00023">
    <property type="entry name" value="Ank"/>
    <property type="match status" value="3"/>
</dbReference>
<feature type="domain" description="PGG" evidence="9">
    <location>
        <begin position="707"/>
        <end position="813"/>
    </location>
</feature>
<feature type="repeat" description="ANK" evidence="7">
    <location>
        <begin position="79"/>
        <end position="101"/>
    </location>
</feature>
<gene>
    <name evidence="10" type="ORF">BVRB_008440</name>
</gene>
<keyword evidence="3" id="KW-0677">Repeat</keyword>
<dbReference type="Gene3D" id="1.25.40.20">
    <property type="entry name" value="Ankyrin repeat-containing domain"/>
    <property type="match status" value="4"/>
</dbReference>
<dbReference type="InterPro" id="IPR002110">
    <property type="entry name" value="Ankyrin_rpt"/>
</dbReference>
<dbReference type="SMART" id="SM00248">
    <property type="entry name" value="ANK"/>
    <property type="match status" value="10"/>
</dbReference>
<dbReference type="InterPro" id="IPR026961">
    <property type="entry name" value="PGG_dom"/>
</dbReference>
<evidence type="ECO:0000313" key="11">
    <source>
        <dbReference type="Proteomes" id="UP000035740"/>
    </source>
</evidence>
<dbReference type="PANTHER" id="PTHR24186">
    <property type="entry name" value="PROTEIN PHOSPHATASE 1 REGULATORY SUBUNIT"/>
    <property type="match status" value="1"/>
</dbReference>
<evidence type="ECO:0000256" key="3">
    <source>
        <dbReference type="ARBA" id="ARBA00022737"/>
    </source>
</evidence>
<proteinExistence type="predicted"/>
<dbReference type="Pfam" id="PF13962">
    <property type="entry name" value="PGG"/>
    <property type="match status" value="1"/>
</dbReference>
<dbReference type="eggNOG" id="KOG0504">
    <property type="taxonomic scope" value="Eukaryota"/>
</dbReference>
<evidence type="ECO:0000256" key="4">
    <source>
        <dbReference type="ARBA" id="ARBA00022989"/>
    </source>
</evidence>
<dbReference type="Proteomes" id="UP000035740">
    <property type="component" value="Unassembled WGS sequence"/>
</dbReference>
<dbReference type="SUPFAM" id="SSF48403">
    <property type="entry name" value="Ankyrin repeat"/>
    <property type="match status" value="2"/>
</dbReference>
<keyword evidence="4 8" id="KW-1133">Transmembrane helix</keyword>
<organism evidence="10 11">
    <name type="scientific">Beta vulgaris subsp. vulgaris</name>
    <name type="common">Beet</name>
    <dbReference type="NCBI Taxonomy" id="3555"/>
    <lineage>
        <taxon>Eukaryota</taxon>
        <taxon>Viridiplantae</taxon>
        <taxon>Streptophyta</taxon>
        <taxon>Embryophyta</taxon>
        <taxon>Tracheophyta</taxon>
        <taxon>Spermatophyta</taxon>
        <taxon>Magnoliopsida</taxon>
        <taxon>eudicotyledons</taxon>
        <taxon>Gunneridae</taxon>
        <taxon>Pentapetalae</taxon>
        <taxon>Caryophyllales</taxon>
        <taxon>Chenopodiaceae</taxon>
        <taxon>Betoideae</taxon>
        <taxon>Beta</taxon>
    </lineage>
</organism>
<dbReference type="OMA" id="KRIVMAY"/>
<feature type="repeat" description="ANK" evidence="7">
    <location>
        <begin position="271"/>
        <end position="303"/>
    </location>
</feature>
<dbReference type="InterPro" id="IPR036770">
    <property type="entry name" value="Ankyrin_rpt-contain_sf"/>
</dbReference>
<evidence type="ECO:0000256" key="7">
    <source>
        <dbReference type="PROSITE-ProRule" id="PRU00023"/>
    </source>
</evidence>
<name>A0A0J8B692_BETVV</name>
<evidence type="ECO:0000259" key="9">
    <source>
        <dbReference type="Pfam" id="PF13962"/>
    </source>
</evidence>
<protein>
    <recommendedName>
        <fullName evidence="9">PGG domain-containing protein</fullName>
    </recommendedName>
</protein>
<keyword evidence="11" id="KW-1185">Reference proteome</keyword>
<dbReference type="Gramene" id="KMS95413">
    <property type="protein sequence ID" value="KMS95413"/>
    <property type="gene ID" value="BVRB_008440"/>
</dbReference>
<keyword evidence="5 7" id="KW-0040">ANK repeat</keyword>
<evidence type="ECO:0000256" key="2">
    <source>
        <dbReference type="ARBA" id="ARBA00022692"/>
    </source>
</evidence>
<dbReference type="PANTHER" id="PTHR24186:SF46">
    <property type="entry name" value="PROTEIN ACCELERATED CELL DEATH 6-LIKE"/>
    <property type="match status" value="1"/>
</dbReference>
<feature type="transmembrane region" description="Helical" evidence="8">
    <location>
        <begin position="750"/>
        <end position="778"/>
    </location>
</feature>
<evidence type="ECO:0000313" key="10">
    <source>
        <dbReference type="EMBL" id="KMS95413.1"/>
    </source>
</evidence>
<dbReference type="OrthoDB" id="1847170at2759"/>
<dbReference type="Pfam" id="PF12796">
    <property type="entry name" value="Ank_2"/>
    <property type="match status" value="1"/>
</dbReference>
<feature type="transmembrane region" description="Helical" evidence="8">
    <location>
        <begin position="785"/>
        <end position="812"/>
    </location>
</feature>
<comment type="subcellular location">
    <subcellularLocation>
        <location evidence="1">Membrane</location>
        <topology evidence="1">Multi-pass membrane protein</topology>
    </subcellularLocation>
</comment>
<feature type="transmembrane region" description="Helical" evidence="8">
    <location>
        <begin position="717"/>
        <end position="738"/>
    </location>
</feature>
<feature type="repeat" description="ANK" evidence="7">
    <location>
        <begin position="117"/>
        <end position="140"/>
    </location>
</feature>
<evidence type="ECO:0000256" key="8">
    <source>
        <dbReference type="SAM" id="Phobius"/>
    </source>
</evidence>
<evidence type="ECO:0000256" key="1">
    <source>
        <dbReference type="ARBA" id="ARBA00004141"/>
    </source>
</evidence>
<sequence>MDKKLYNAAVTGDVQSILNARDIESGSEEYFLRQSFPQENNILHLAIRHVKFEFIEAAILNGFVSRAAFDKLIIQGNCDGNTPLHVAAEVGDTGICRLLLQQATYSAEPWMLKNADDGNTALHVAIIHGNVEFATLLVERHPCLARIINRSRETPLHIATYRDIDIPIKEGEGTSAYFSLIKLLVEKESCVACWRDENGFTPLHRAASITSDYNLPIIRLILEHCPQSAEVRDNSGKTILHLLKWIPTYNEGLELFKIPVIYALKDYQDQQGNTPLHMAVVNHNLKLVQILSHIAVKVSIKNKDGISAIAMIREELLMSINKREMTLEECRAMDSKNIKFLNDRLQRLGLNFLGARDSKWRNILHKLMHIDRGTVIIRTDYVAFIRQVIEMFLYLLCQKDIYGDTPLHILVRNSFNTMLRIPTNMQPKNCELCPLSTLGLLPELLELCYAMYQREEAHANMEGNHYDPPWLMQNEEGNTPLHEALIADSDTILLRKLLNLDIEVTANLLNKRNETPLHLLAGRSTELEPLESEVIESLVKANKEAMFWLDLDGFTPILRAVKVGNLATIRTLNALSQEATTMPDTNGQTLWHLLVNLPEYLTWRLLRLEPDLRSMLLIQDNEGNTPLHLAIEGRCFKHAQHFLESETSPNDRNKWMKQLLEIETKVGVTPSNLIRSAPQIPDYFENFMKNEPTMIGIRSVWEVPTTQMKEYTDTMGVIAALLTTITFTAAFTVPGGIVPDKGTPFLIKKAAFKIFLISDILSMCLSTMVLFCLLWVVACTDKGKAVVLMDLSITLLLISFYTTLVTFMAGVYATIFPVSPWIAIITLVLCSLLLFLMDKRIVMAYLVPFGRSLLLYGQKISRHVREPELIVDSLKNLHGRHMLVSNPL</sequence>
<evidence type="ECO:0000256" key="5">
    <source>
        <dbReference type="ARBA" id="ARBA00023043"/>
    </source>
</evidence>
<reference evidence="10 11" key="1">
    <citation type="journal article" date="2014" name="Nature">
        <title>The genome of the recently domesticated crop plant sugar beet (Beta vulgaris).</title>
        <authorList>
            <person name="Dohm J.C."/>
            <person name="Minoche A.E."/>
            <person name="Holtgrawe D."/>
            <person name="Capella-Gutierrez S."/>
            <person name="Zakrzewski F."/>
            <person name="Tafer H."/>
            <person name="Rupp O."/>
            <person name="Sorensen T.R."/>
            <person name="Stracke R."/>
            <person name="Reinhardt R."/>
            <person name="Goesmann A."/>
            <person name="Kraft T."/>
            <person name="Schulz B."/>
            <person name="Stadler P.F."/>
            <person name="Schmidt T."/>
            <person name="Gabaldon T."/>
            <person name="Lehrach H."/>
            <person name="Weisshaar B."/>
            <person name="Himmelbauer H."/>
        </authorList>
    </citation>
    <scope>NUCLEOTIDE SEQUENCE [LARGE SCALE GENOMIC DNA]</scope>
    <source>
        <tissue evidence="10">Taproot</tissue>
    </source>
</reference>
<evidence type="ECO:0000256" key="6">
    <source>
        <dbReference type="ARBA" id="ARBA00023136"/>
    </source>
</evidence>
<dbReference type="AlphaFoldDB" id="A0A0J8B692"/>